<keyword evidence="8" id="KW-0175">Coiled coil</keyword>
<dbReference type="InterPro" id="IPR003423">
    <property type="entry name" value="OMP_efflux"/>
</dbReference>
<accession>A0ABQ6LR17</accession>
<keyword evidence="5" id="KW-0812">Transmembrane</keyword>
<sequence length="475" mass="50213">MKTLRFGGRAVRVSGSVLGLAMAAVLSAMSPVRAGESLADVMVEAYLNSPEMASQRANIRIAAENAVQAAAQGRVSVTGQIGVEIGIDEGPFDSGNGNTWTFPTTLSLTAVQPLYTGGQVENATTAAERRLTSQEVVLTATEQQLLLDAAIAFLDVRRDGFLLDVAQNNVRVLSEQLRAARERFEVGEVTRTDVEQARAALAAARSNLAAAEGQLRNSRETFAEFVGRPPGELLPPPPLPDLPESLDAAVQLALRNEPNLRAARIEREASGFDVKAAIGALLPQISLQGQLSQTDEVRDGLGSSRSANVGVFVTIPFYSGGANYSAVREAQAAVAGAEASIIATLRDAIRNTGVAWSTLEVARASIEAGRLEVHAAQLAFEGVTEEAKVGARTTLDVLDAEADVLDAKVGLISAQRDEYVAAYRLLASLGLLTVAHLGLDIGAPPDAGSYYASVRDRNFGYDPSDDTVWSLSYRP</sequence>
<keyword evidence="7" id="KW-0998">Cell outer membrane</keyword>
<evidence type="ECO:0000256" key="3">
    <source>
        <dbReference type="ARBA" id="ARBA00022448"/>
    </source>
</evidence>
<evidence type="ECO:0000256" key="9">
    <source>
        <dbReference type="SAM" id="SignalP"/>
    </source>
</evidence>
<keyword evidence="11" id="KW-1185">Reference proteome</keyword>
<evidence type="ECO:0000256" key="4">
    <source>
        <dbReference type="ARBA" id="ARBA00022452"/>
    </source>
</evidence>
<dbReference type="Proteomes" id="UP001239909">
    <property type="component" value="Unassembled WGS sequence"/>
</dbReference>
<evidence type="ECO:0000313" key="10">
    <source>
        <dbReference type="EMBL" id="GMG83609.1"/>
    </source>
</evidence>
<dbReference type="InterPro" id="IPR051906">
    <property type="entry name" value="TolC-like"/>
</dbReference>
<evidence type="ECO:0000313" key="11">
    <source>
        <dbReference type="Proteomes" id="UP001239909"/>
    </source>
</evidence>
<dbReference type="SUPFAM" id="SSF56954">
    <property type="entry name" value="Outer membrane efflux proteins (OEP)"/>
    <property type="match status" value="1"/>
</dbReference>
<dbReference type="InterPro" id="IPR010130">
    <property type="entry name" value="T1SS_OMP_TolC"/>
</dbReference>
<feature type="chain" id="PRO_5045906033" evidence="9">
    <location>
        <begin position="35"/>
        <end position="475"/>
    </location>
</feature>
<reference evidence="10 11" key="1">
    <citation type="submission" date="2023-04" db="EMBL/GenBank/DDBJ databases">
        <title>Marinoamorphus aggregata gen. nov., sp. Nov., isolate from tissue of brittle star Ophioplocus japonicus.</title>
        <authorList>
            <person name="Kawano K."/>
            <person name="Sawayama S."/>
            <person name="Nakagawa S."/>
        </authorList>
    </citation>
    <scope>NUCLEOTIDE SEQUENCE [LARGE SCALE GENOMIC DNA]</scope>
    <source>
        <strain evidence="10 11">NKW23</strain>
    </source>
</reference>
<keyword evidence="3" id="KW-0813">Transport</keyword>
<evidence type="ECO:0000256" key="7">
    <source>
        <dbReference type="ARBA" id="ARBA00023237"/>
    </source>
</evidence>
<keyword evidence="6" id="KW-0472">Membrane</keyword>
<comment type="caution">
    <text evidence="10">The sequence shown here is derived from an EMBL/GenBank/DDBJ whole genome shotgun (WGS) entry which is preliminary data.</text>
</comment>
<evidence type="ECO:0000256" key="2">
    <source>
        <dbReference type="ARBA" id="ARBA00007613"/>
    </source>
</evidence>
<comment type="subcellular location">
    <subcellularLocation>
        <location evidence="1">Cell outer membrane</location>
    </subcellularLocation>
</comment>
<evidence type="ECO:0000256" key="8">
    <source>
        <dbReference type="SAM" id="Coils"/>
    </source>
</evidence>
<name>A0ABQ6LR17_9RHOB</name>
<protein>
    <submittedName>
        <fullName evidence="10">TolC family outer membrane protein</fullName>
    </submittedName>
</protein>
<dbReference type="Pfam" id="PF02321">
    <property type="entry name" value="OEP"/>
    <property type="match status" value="2"/>
</dbReference>
<evidence type="ECO:0000256" key="6">
    <source>
        <dbReference type="ARBA" id="ARBA00023136"/>
    </source>
</evidence>
<keyword evidence="9" id="KW-0732">Signal</keyword>
<dbReference type="Gene3D" id="1.20.1600.10">
    <property type="entry name" value="Outer membrane efflux proteins (OEP)"/>
    <property type="match status" value="1"/>
</dbReference>
<gene>
    <name evidence="10" type="ORF">LNKW23_28220</name>
</gene>
<organism evidence="10 11">
    <name type="scientific">Paralimibaculum aggregatum</name>
    <dbReference type="NCBI Taxonomy" id="3036245"/>
    <lineage>
        <taxon>Bacteria</taxon>
        <taxon>Pseudomonadati</taxon>
        <taxon>Pseudomonadota</taxon>
        <taxon>Alphaproteobacteria</taxon>
        <taxon>Rhodobacterales</taxon>
        <taxon>Paracoccaceae</taxon>
        <taxon>Paralimibaculum</taxon>
    </lineage>
</organism>
<dbReference type="EMBL" id="BSYI01000021">
    <property type="protein sequence ID" value="GMG83609.1"/>
    <property type="molecule type" value="Genomic_DNA"/>
</dbReference>
<evidence type="ECO:0000256" key="5">
    <source>
        <dbReference type="ARBA" id="ARBA00022692"/>
    </source>
</evidence>
<feature type="signal peptide" evidence="9">
    <location>
        <begin position="1"/>
        <end position="34"/>
    </location>
</feature>
<proteinExistence type="inferred from homology"/>
<dbReference type="PANTHER" id="PTHR30026:SF22">
    <property type="entry name" value="OUTER MEMBRANE EFFLUX PROTEIN"/>
    <property type="match status" value="1"/>
</dbReference>
<dbReference type="RefSeq" id="WP_285672400.1">
    <property type="nucleotide sequence ID" value="NZ_BSYI01000021.1"/>
</dbReference>
<dbReference type="PANTHER" id="PTHR30026">
    <property type="entry name" value="OUTER MEMBRANE PROTEIN TOLC"/>
    <property type="match status" value="1"/>
</dbReference>
<keyword evidence="4" id="KW-1134">Transmembrane beta strand</keyword>
<dbReference type="NCBIfam" id="TIGR01844">
    <property type="entry name" value="type_I_sec_TolC"/>
    <property type="match status" value="1"/>
</dbReference>
<comment type="similarity">
    <text evidence="2">Belongs to the outer membrane factor (OMF) (TC 1.B.17) family.</text>
</comment>
<evidence type="ECO:0000256" key="1">
    <source>
        <dbReference type="ARBA" id="ARBA00004442"/>
    </source>
</evidence>
<feature type="coiled-coil region" evidence="8">
    <location>
        <begin position="163"/>
        <end position="221"/>
    </location>
</feature>